<evidence type="ECO:0000259" key="7">
    <source>
        <dbReference type="PROSITE" id="PS51999"/>
    </source>
</evidence>
<evidence type="ECO:0000256" key="6">
    <source>
        <dbReference type="SAM" id="MobiDB-lite"/>
    </source>
</evidence>
<dbReference type="Pfam" id="PF06839">
    <property type="entry name" value="Zn_ribbon_GRF"/>
    <property type="match status" value="1"/>
</dbReference>
<reference evidence="8 9" key="1">
    <citation type="submission" date="2013-05" db="EMBL/GenBank/DDBJ databases">
        <title>Drechslerella stenobrocha genome reveals carnivorous origination and mechanical trapping mechanism of predatory fungi.</title>
        <authorList>
            <person name="Liu X."/>
            <person name="Zhang W."/>
            <person name="Liu K."/>
        </authorList>
    </citation>
    <scope>NUCLEOTIDE SEQUENCE [LARGE SCALE GENOMIC DNA]</scope>
    <source>
        <strain evidence="8 9">248</strain>
    </source>
</reference>
<feature type="compositionally biased region" description="Polar residues" evidence="6">
    <location>
        <begin position="145"/>
        <end position="161"/>
    </location>
</feature>
<evidence type="ECO:0000256" key="4">
    <source>
        <dbReference type="PROSITE-ProRule" id="PRU01343"/>
    </source>
</evidence>
<evidence type="ECO:0000256" key="1">
    <source>
        <dbReference type="ARBA" id="ARBA00022723"/>
    </source>
</evidence>
<dbReference type="InterPro" id="IPR010666">
    <property type="entry name" value="Znf_GRF"/>
</dbReference>
<evidence type="ECO:0000256" key="2">
    <source>
        <dbReference type="ARBA" id="ARBA00022771"/>
    </source>
</evidence>
<evidence type="ECO:0000313" key="8">
    <source>
        <dbReference type="EMBL" id="EWC45934.1"/>
    </source>
</evidence>
<name>W7HRW8_9PEZI</name>
<proteinExistence type="predicted"/>
<feature type="region of interest" description="Disordered" evidence="6">
    <location>
        <begin position="239"/>
        <end position="276"/>
    </location>
</feature>
<keyword evidence="2 4" id="KW-0863">Zinc-finger</keyword>
<dbReference type="GO" id="GO:0008270">
    <property type="term" value="F:zinc ion binding"/>
    <property type="evidence" value="ECO:0007669"/>
    <property type="project" value="UniProtKB-KW"/>
</dbReference>
<keyword evidence="3" id="KW-0862">Zinc</keyword>
<evidence type="ECO:0000313" key="9">
    <source>
        <dbReference type="Proteomes" id="UP000024837"/>
    </source>
</evidence>
<feature type="coiled-coil region" evidence="5">
    <location>
        <begin position="336"/>
        <end position="461"/>
    </location>
</feature>
<keyword evidence="5" id="KW-0175">Coiled coil</keyword>
<evidence type="ECO:0000256" key="5">
    <source>
        <dbReference type="SAM" id="Coils"/>
    </source>
</evidence>
<sequence>MSSQSTSTGRPSVAPSGHPKGIFVKNQWMCSCTPRLPAANFKVSRQGEDHGRRYWICSKRLGNKLPGCGFFLWYTDARARELLALSSAGQTPATTPTPSRALRQRKISESFTRSCKSAADQPSSNKRNRENTKPGSDFARPDGADTNNEPRPQPRHNSWNQPDKYGYKDYEDEDEGAAIPKKVARTPRNTSPNKQQLAQEAMASSTSVIEESPSTRIGKLALSTPSHNTRLQAEQWFSSTAPVKGPNFRSFSGGSPRAAPPSDDENQFSSTAPAQLPASATSIPAFKFTEEVVDVEKEVFNLLRKAGVSLRDHDRKFLKVITARATFKQKAYLTDRDSARGDSDKAAVEIEKLKAELQVESSTTIKLKGAVDDLEHLVQSNKASMKALNGKNEDLRKENVELQNEIIDLDDENVGLQNEIFELRRENGELKFELEEANEKNLRLQDENVQLQISLDECESDESLGDLTGML</sequence>
<evidence type="ECO:0000256" key="3">
    <source>
        <dbReference type="ARBA" id="ARBA00022833"/>
    </source>
</evidence>
<feature type="compositionally biased region" description="Polar residues" evidence="6">
    <location>
        <begin position="187"/>
        <end position="215"/>
    </location>
</feature>
<feature type="domain" description="GRF-type" evidence="7">
    <location>
        <begin position="30"/>
        <end position="77"/>
    </location>
</feature>
<feature type="region of interest" description="Disordered" evidence="6">
    <location>
        <begin position="88"/>
        <end position="216"/>
    </location>
</feature>
<accession>W7HRW8</accession>
<keyword evidence="1" id="KW-0479">Metal-binding</keyword>
<feature type="compositionally biased region" description="Polar residues" evidence="6">
    <location>
        <begin position="267"/>
        <end position="276"/>
    </location>
</feature>
<dbReference type="HOGENOM" id="CLU_580058_0_0_1"/>
<protein>
    <recommendedName>
        <fullName evidence="7">GRF-type domain-containing protein</fullName>
    </recommendedName>
</protein>
<feature type="compositionally biased region" description="Polar residues" evidence="6">
    <location>
        <begin position="89"/>
        <end position="98"/>
    </location>
</feature>
<dbReference type="OrthoDB" id="5427005at2759"/>
<feature type="compositionally biased region" description="Polar residues" evidence="6">
    <location>
        <begin position="109"/>
        <end position="125"/>
    </location>
</feature>
<dbReference type="Proteomes" id="UP000024837">
    <property type="component" value="Unassembled WGS sequence"/>
</dbReference>
<dbReference type="EMBL" id="KI966422">
    <property type="protein sequence ID" value="EWC45934.1"/>
    <property type="molecule type" value="Genomic_DNA"/>
</dbReference>
<dbReference type="AlphaFoldDB" id="W7HRW8"/>
<keyword evidence="9" id="KW-1185">Reference proteome</keyword>
<gene>
    <name evidence="8" type="ORF">DRE_04727</name>
</gene>
<dbReference type="PROSITE" id="PS51999">
    <property type="entry name" value="ZF_GRF"/>
    <property type="match status" value="1"/>
</dbReference>
<organism evidence="8 9">
    <name type="scientific">Drechslerella stenobrocha 248</name>
    <dbReference type="NCBI Taxonomy" id="1043628"/>
    <lineage>
        <taxon>Eukaryota</taxon>
        <taxon>Fungi</taxon>
        <taxon>Dikarya</taxon>
        <taxon>Ascomycota</taxon>
        <taxon>Pezizomycotina</taxon>
        <taxon>Orbiliomycetes</taxon>
        <taxon>Orbiliales</taxon>
        <taxon>Orbiliaceae</taxon>
        <taxon>Drechslerella</taxon>
    </lineage>
</organism>